<protein>
    <submittedName>
        <fullName evidence="2">Uncharacterized protein</fullName>
    </submittedName>
</protein>
<feature type="compositionally biased region" description="Low complexity" evidence="1">
    <location>
        <begin position="470"/>
        <end position="506"/>
    </location>
</feature>
<feature type="compositionally biased region" description="Low complexity" evidence="1">
    <location>
        <begin position="198"/>
        <end position="211"/>
    </location>
</feature>
<dbReference type="OrthoDB" id="3796606at2759"/>
<proteinExistence type="predicted"/>
<accession>A0A9P4QHK1</accession>
<gene>
    <name evidence="2" type="ORF">EJ04DRAFT_517269</name>
</gene>
<dbReference type="Proteomes" id="UP000799444">
    <property type="component" value="Unassembled WGS sequence"/>
</dbReference>
<feature type="region of interest" description="Disordered" evidence="1">
    <location>
        <begin position="357"/>
        <end position="582"/>
    </location>
</feature>
<keyword evidence="3" id="KW-1185">Reference proteome</keyword>
<evidence type="ECO:0000256" key="1">
    <source>
        <dbReference type="SAM" id="MobiDB-lite"/>
    </source>
</evidence>
<comment type="caution">
    <text evidence="2">The sequence shown here is derived from an EMBL/GenBank/DDBJ whole genome shotgun (WGS) entry which is preliminary data.</text>
</comment>
<dbReference type="AlphaFoldDB" id="A0A9P4QHK1"/>
<reference evidence="2" key="1">
    <citation type="journal article" date="2020" name="Stud. Mycol.">
        <title>101 Dothideomycetes genomes: a test case for predicting lifestyles and emergence of pathogens.</title>
        <authorList>
            <person name="Haridas S."/>
            <person name="Albert R."/>
            <person name="Binder M."/>
            <person name="Bloem J."/>
            <person name="Labutti K."/>
            <person name="Salamov A."/>
            <person name="Andreopoulos B."/>
            <person name="Baker S."/>
            <person name="Barry K."/>
            <person name="Bills G."/>
            <person name="Bluhm B."/>
            <person name="Cannon C."/>
            <person name="Castanera R."/>
            <person name="Culley D."/>
            <person name="Daum C."/>
            <person name="Ezra D."/>
            <person name="Gonzalez J."/>
            <person name="Henrissat B."/>
            <person name="Kuo A."/>
            <person name="Liang C."/>
            <person name="Lipzen A."/>
            <person name="Lutzoni F."/>
            <person name="Magnuson J."/>
            <person name="Mondo S."/>
            <person name="Nolan M."/>
            <person name="Ohm R."/>
            <person name="Pangilinan J."/>
            <person name="Park H.-J."/>
            <person name="Ramirez L."/>
            <person name="Alfaro M."/>
            <person name="Sun H."/>
            <person name="Tritt A."/>
            <person name="Yoshinaga Y."/>
            <person name="Zwiers L.-H."/>
            <person name="Turgeon B."/>
            <person name="Goodwin S."/>
            <person name="Spatafora J."/>
            <person name="Crous P."/>
            <person name="Grigoriev I."/>
        </authorList>
    </citation>
    <scope>NUCLEOTIDE SEQUENCE</scope>
    <source>
        <strain evidence="2">CBS 125425</strain>
    </source>
</reference>
<feature type="compositionally biased region" description="Polar residues" evidence="1">
    <location>
        <begin position="534"/>
        <end position="546"/>
    </location>
</feature>
<organism evidence="2 3">
    <name type="scientific">Polyplosphaeria fusca</name>
    <dbReference type="NCBI Taxonomy" id="682080"/>
    <lineage>
        <taxon>Eukaryota</taxon>
        <taxon>Fungi</taxon>
        <taxon>Dikarya</taxon>
        <taxon>Ascomycota</taxon>
        <taxon>Pezizomycotina</taxon>
        <taxon>Dothideomycetes</taxon>
        <taxon>Pleosporomycetidae</taxon>
        <taxon>Pleosporales</taxon>
        <taxon>Tetraplosphaeriaceae</taxon>
        <taxon>Polyplosphaeria</taxon>
    </lineage>
</organism>
<dbReference type="EMBL" id="ML996333">
    <property type="protein sequence ID" value="KAF2727428.1"/>
    <property type="molecule type" value="Genomic_DNA"/>
</dbReference>
<sequence length="752" mass="83279">MPFEMDESIPVRWNRQQWLCVFSSHSPTIRKVTEYLGLGLSASSSNTNRGIPKFDAPEFRKLSSEVQRLSKDLPKDRDALLDVATDGQSLETDLDELLETLGPAIWGRDADRSRLLRADPLSRTYPKDLYYDDAEDREIIKTHVHRWIVIKACYYIRNQKLKRYSAPGESESITDFDQAESPTKQQLLSPNQTPQSGTPVPETTTPLTEPVNDLKRKSDAFLDGSDGDVKSEAPAAKRPYSSATLPNLRKSPRKSLSSAGIDLGISPEKIPPTPVIGTQRHVSTGSVPPEASRPMLSPLSSNALNEGARPSPPAATAVPAAVPAAVAAGFTPVNAPKRVNSPLSNGYTSPYGVAGPQLSSSHAPAPAPAPAPVNVLSNGASAHNSPIVQSTPHPHMANIAPKPQAQQQAQPHSQPQPPSHHPSPVQQHQQPPLNRHPQPIQPIQQSQQRPNTPHAQPAHHMQPIQPHPPNQAHQYHQPPQHQTHPQHPHQYQHPQQGPPAHAQQPQHAPPPAFLPSNAPHGYHPHSVPNGPTAHVQQPQIYNSPNFSPRPANSEHLQAKVPSPQPQHQSQPPPPQGQSQPPDMKLQQYELFGILINFLHHKGTPRPDEDTLFQKLEFLWSHNAPNFRRQMGPLYEAHSTILNAWIEERRKISQLQRTLDGRPGVPPMELIDRLLAMNDLRVMRLKWKAMKIHDGERGITPEELLCRTFSMMTQTEGTEQLIQQGLEKLNESNLDFLKSDDMKITVLDRSMGG</sequence>
<evidence type="ECO:0000313" key="2">
    <source>
        <dbReference type="EMBL" id="KAF2727428.1"/>
    </source>
</evidence>
<feature type="compositionally biased region" description="Polar residues" evidence="1">
    <location>
        <begin position="179"/>
        <end position="197"/>
    </location>
</feature>
<feature type="compositionally biased region" description="Polar residues" evidence="1">
    <location>
        <begin position="375"/>
        <end position="392"/>
    </location>
</feature>
<name>A0A9P4QHK1_9PLEO</name>
<feature type="compositionally biased region" description="Low complexity" evidence="1">
    <location>
        <begin position="422"/>
        <end position="450"/>
    </location>
</feature>
<feature type="compositionally biased region" description="Low complexity" evidence="1">
    <location>
        <begin position="400"/>
        <end position="413"/>
    </location>
</feature>
<feature type="region of interest" description="Disordered" evidence="1">
    <location>
        <begin position="172"/>
        <end position="316"/>
    </location>
</feature>
<evidence type="ECO:0000313" key="3">
    <source>
        <dbReference type="Proteomes" id="UP000799444"/>
    </source>
</evidence>